<dbReference type="Proteomes" id="UP000187203">
    <property type="component" value="Unassembled WGS sequence"/>
</dbReference>
<sequence>MESRGERVSAMYSRLVCLQRRDPTEGIEEFWRKGSNYSL</sequence>
<name>A0A1R3KQA7_9ROSI</name>
<proteinExistence type="predicted"/>
<protein>
    <submittedName>
        <fullName evidence="1">Uncharacterized protein</fullName>
    </submittedName>
</protein>
<reference evidence="2" key="1">
    <citation type="submission" date="2013-09" db="EMBL/GenBank/DDBJ databases">
        <title>Corchorus olitorius genome sequencing.</title>
        <authorList>
            <person name="Alam M."/>
            <person name="Haque M.S."/>
            <person name="Islam M.S."/>
            <person name="Emdad E.M."/>
            <person name="Islam M.M."/>
            <person name="Ahmed B."/>
            <person name="Halim A."/>
            <person name="Hossen Q.M.M."/>
            <person name="Hossain M.Z."/>
            <person name="Ahmed R."/>
            <person name="Khan M.M."/>
            <person name="Islam R."/>
            <person name="Rashid M.M."/>
            <person name="Khan S.A."/>
            <person name="Rahman M.S."/>
            <person name="Alam M."/>
            <person name="Yahiya A.S."/>
            <person name="Khan M.S."/>
            <person name="Azam M.S."/>
            <person name="Haque T."/>
            <person name="Lashkar M.Z.H."/>
            <person name="Akhand A.I."/>
            <person name="Morshed G."/>
            <person name="Roy S."/>
            <person name="Uddin K.S."/>
            <person name="Rabeya T."/>
            <person name="Hossain A.S."/>
            <person name="Chowdhury A."/>
            <person name="Snigdha A.R."/>
            <person name="Mortoza M.S."/>
            <person name="Matin S.A."/>
            <person name="Hoque S.M.E."/>
            <person name="Islam M.K."/>
            <person name="Roy D.K."/>
            <person name="Haider R."/>
            <person name="Moosa M.M."/>
            <person name="Elias S.M."/>
            <person name="Hasan A.M."/>
            <person name="Jahan S."/>
            <person name="Shafiuddin M."/>
            <person name="Mahmood N."/>
            <person name="Shommy N.S."/>
        </authorList>
    </citation>
    <scope>NUCLEOTIDE SEQUENCE [LARGE SCALE GENOMIC DNA]</scope>
    <source>
        <strain evidence="2">cv. O-4</strain>
    </source>
</reference>
<evidence type="ECO:0000313" key="1">
    <source>
        <dbReference type="EMBL" id="OMP09261.1"/>
    </source>
</evidence>
<comment type="caution">
    <text evidence="1">The sequence shown here is derived from an EMBL/GenBank/DDBJ whole genome shotgun (WGS) entry which is preliminary data.</text>
</comment>
<dbReference type="EMBL" id="AWUE01012399">
    <property type="protein sequence ID" value="OMP09261.1"/>
    <property type="molecule type" value="Genomic_DNA"/>
</dbReference>
<gene>
    <name evidence="1" type="ORF">COLO4_05654</name>
</gene>
<evidence type="ECO:0000313" key="2">
    <source>
        <dbReference type="Proteomes" id="UP000187203"/>
    </source>
</evidence>
<organism evidence="1 2">
    <name type="scientific">Corchorus olitorius</name>
    <dbReference type="NCBI Taxonomy" id="93759"/>
    <lineage>
        <taxon>Eukaryota</taxon>
        <taxon>Viridiplantae</taxon>
        <taxon>Streptophyta</taxon>
        <taxon>Embryophyta</taxon>
        <taxon>Tracheophyta</taxon>
        <taxon>Spermatophyta</taxon>
        <taxon>Magnoliopsida</taxon>
        <taxon>eudicotyledons</taxon>
        <taxon>Gunneridae</taxon>
        <taxon>Pentapetalae</taxon>
        <taxon>rosids</taxon>
        <taxon>malvids</taxon>
        <taxon>Malvales</taxon>
        <taxon>Malvaceae</taxon>
        <taxon>Grewioideae</taxon>
        <taxon>Apeibeae</taxon>
        <taxon>Corchorus</taxon>
    </lineage>
</organism>
<dbReference type="AlphaFoldDB" id="A0A1R3KQA7"/>
<accession>A0A1R3KQA7</accession>
<keyword evidence="2" id="KW-1185">Reference proteome</keyword>